<dbReference type="Pfam" id="PF00027">
    <property type="entry name" value="cNMP_binding"/>
    <property type="match status" value="1"/>
</dbReference>
<dbReference type="InterPro" id="IPR052706">
    <property type="entry name" value="Membrane-Transporter-like"/>
</dbReference>
<comment type="caution">
    <text evidence="4">The sequence shown here is derived from an EMBL/GenBank/DDBJ whole genome shotgun (WGS) entry which is preliminary data.</text>
</comment>
<evidence type="ECO:0000313" key="4">
    <source>
        <dbReference type="EMBL" id="KAE9328078.1"/>
    </source>
</evidence>
<dbReference type="PROSITE" id="PS50801">
    <property type="entry name" value="STAS"/>
    <property type="match status" value="1"/>
</dbReference>
<dbReference type="Proteomes" id="UP000486351">
    <property type="component" value="Unassembled WGS sequence"/>
</dbReference>
<protein>
    <recommendedName>
        <fullName evidence="6">STAS domain-containing protein</fullName>
    </recommendedName>
</protein>
<sequence length="391" mass="42745">MYLRECAVVWLSFVAINFFALELGIVIGVGIAALNFMVSFVQVLVMKRRPYSPGVAPNFAESVVSLRPRFSAAVPNFGESVGVRPRPSLTARNLAQSTVFSLKHGSVAHIEFTGYLFFGSAVQILVGVQKSVFVHKQKQPGDSDDERGTQRESSFLPVRRSGGYALECLDGTPAPDESVQPTEFVIMDFARVSGMDATAARSAFLILQNYCRIRGINVVFANATSDVRGLLIKNNVAGESSFFATADSALEVWAKQSSPEENEPAQTQRRGYSNEPISLLLHRYLGEPDNSQLLRGADHFFRRMEGSVTLLVNEDGSIAPNQPLSQLQTVLPGSMFGEVLFLSQQSRQSAAVAAESCTVFEMSREQFDAMKVEAPALSVNFLDVVVQSILK</sequence>
<dbReference type="InterPro" id="IPR002645">
    <property type="entry name" value="STAS_dom"/>
</dbReference>
<dbReference type="AlphaFoldDB" id="A0A6G0RBP2"/>
<keyword evidence="1" id="KW-0812">Transmembrane</keyword>
<dbReference type="PANTHER" id="PTHR43310:SF2">
    <property type="entry name" value="SLC26A_SULP TRANSPORTER DOMAIN-CONTAINING PROTEIN"/>
    <property type="match status" value="1"/>
</dbReference>
<evidence type="ECO:0008006" key="6">
    <source>
        <dbReference type="Google" id="ProtNLM"/>
    </source>
</evidence>
<dbReference type="PANTHER" id="PTHR43310">
    <property type="entry name" value="SULFATE TRANSPORTER YBAR-RELATED"/>
    <property type="match status" value="1"/>
</dbReference>
<feature type="domain" description="STAS" evidence="3">
    <location>
        <begin position="110"/>
        <end position="253"/>
    </location>
</feature>
<dbReference type="SUPFAM" id="SSF52091">
    <property type="entry name" value="SpoIIaa-like"/>
    <property type="match status" value="1"/>
</dbReference>
<organism evidence="4 5">
    <name type="scientific">Phytophthora fragariae</name>
    <dbReference type="NCBI Taxonomy" id="53985"/>
    <lineage>
        <taxon>Eukaryota</taxon>
        <taxon>Sar</taxon>
        <taxon>Stramenopiles</taxon>
        <taxon>Oomycota</taxon>
        <taxon>Peronosporomycetes</taxon>
        <taxon>Peronosporales</taxon>
        <taxon>Peronosporaceae</taxon>
        <taxon>Phytophthora</taxon>
    </lineage>
</organism>
<accession>A0A6G0RBP2</accession>
<proteinExistence type="predicted"/>
<dbReference type="EMBL" id="QXFY01001105">
    <property type="protein sequence ID" value="KAE9328078.1"/>
    <property type="molecule type" value="Genomic_DNA"/>
</dbReference>
<evidence type="ECO:0000259" key="2">
    <source>
        <dbReference type="PROSITE" id="PS50042"/>
    </source>
</evidence>
<evidence type="ECO:0000313" key="5">
    <source>
        <dbReference type="Proteomes" id="UP000486351"/>
    </source>
</evidence>
<dbReference type="InterPro" id="IPR036513">
    <property type="entry name" value="STAS_dom_sf"/>
</dbReference>
<keyword evidence="1" id="KW-1133">Transmembrane helix</keyword>
<dbReference type="Gene3D" id="2.60.120.10">
    <property type="entry name" value="Jelly Rolls"/>
    <property type="match status" value="1"/>
</dbReference>
<dbReference type="PROSITE" id="PS50042">
    <property type="entry name" value="CNMP_BINDING_3"/>
    <property type="match status" value="1"/>
</dbReference>
<dbReference type="Gene3D" id="3.30.750.24">
    <property type="entry name" value="STAS domain"/>
    <property type="match status" value="1"/>
</dbReference>
<evidence type="ECO:0000259" key="3">
    <source>
        <dbReference type="PROSITE" id="PS50801"/>
    </source>
</evidence>
<evidence type="ECO:0000256" key="1">
    <source>
        <dbReference type="SAM" id="Phobius"/>
    </source>
</evidence>
<feature type="domain" description="Cyclic nucleotide-binding" evidence="2">
    <location>
        <begin position="297"/>
        <end position="370"/>
    </location>
</feature>
<keyword evidence="1" id="KW-0472">Membrane</keyword>
<gene>
    <name evidence="4" type="ORF">PF008_g16261</name>
</gene>
<feature type="transmembrane region" description="Helical" evidence="1">
    <location>
        <begin position="12"/>
        <end position="45"/>
    </location>
</feature>
<dbReference type="SUPFAM" id="SSF51206">
    <property type="entry name" value="cAMP-binding domain-like"/>
    <property type="match status" value="1"/>
</dbReference>
<dbReference type="CDD" id="cd00038">
    <property type="entry name" value="CAP_ED"/>
    <property type="match status" value="1"/>
</dbReference>
<dbReference type="InterPro" id="IPR000595">
    <property type="entry name" value="cNMP-bd_dom"/>
</dbReference>
<reference evidence="4 5" key="1">
    <citation type="submission" date="2018-09" db="EMBL/GenBank/DDBJ databases">
        <title>Genomic investigation of the strawberry pathogen Phytophthora fragariae indicates pathogenicity is determined by transcriptional variation in three key races.</title>
        <authorList>
            <person name="Adams T.M."/>
            <person name="Armitage A.D."/>
            <person name="Sobczyk M.K."/>
            <person name="Bates H.J."/>
            <person name="Dunwell J.M."/>
            <person name="Nellist C.F."/>
            <person name="Harrison R.J."/>
        </authorList>
    </citation>
    <scope>NUCLEOTIDE SEQUENCE [LARGE SCALE GENOMIC DNA]</scope>
    <source>
        <strain evidence="4 5">NOV-77</strain>
    </source>
</reference>
<name>A0A6G0RBP2_9STRA</name>
<dbReference type="InterPro" id="IPR018490">
    <property type="entry name" value="cNMP-bd_dom_sf"/>
</dbReference>
<dbReference type="InterPro" id="IPR014710">
    <property type="entry name" value="RmlC-like_jellyroll"/>
</dbReference>